<dbReference type="GO" id="GO:0016747">
    <property type="term" value="F:acyltransferase activity, transferring groups other than amino-acyl groups"/>
    <property type="evidence" value="ECO:0007669"/>
    <property type="project" value="InterPro"/>
</dbReference>
<feature type="transmembrane region" description="Helical" evidence="1">
    <location>
        <begin position="43"/>
        <end position="67"/>
    </location>
</feature>
<sequence length="371" mass="41093">MTEHNKNLNWIQLLRGVAALLVVLTHARYALLNTDSFALADQLLRPGAFGVDLFFLISGFIMCYSTAGADGSPAYAARFLVKRWARVWPVYAVITILAIFVLQGGIDYFHYGDQRKALWHSLAMLPVNPHRAPYFDLTLGVGWTLEFEMYFYLVFAACLLFGRWRWLALAAWIALTVLVLPQGMALSVERDYGGSGYMNVVTNPFVLEFGAGVLIGWLYLQPWFRLPGRSQQLAWHVAGLGCAFAAWAIYSGAVGGHGPLNYGWPLALMLAALALASKTVHLPAPPLALWLGGISYSLYLTHLLTQRLVEQAMAWAGVAPLVHTWGYIFISTACAVSLAALSHRYLEQGLSNRVRDWLLKPLARRPAGRPA</sequence>
<evidence type="ECO:0000313" key="4">
    <source>
        <dbReference type="Proteomes" id="UP000450012"/>
    </source>
</evidence>
<feature type="transmembrane region" description="Helical" evidence="1">
    <location>
        <begin position="262"/>
        <end position="280"/>
    </location>
</feature>
<dbReference type="GO" id="GO:0016020">
    <property type="term" value="C:membrane"/>
    <property type="evidence" value="ECO:0007669"/>
    <property type="project" value="TreeGrafter"/>
</dbReference>
<name>A0A7X4KC56_9BURK</name>
<dbReference type="RefSeq" id="WP_161015370.1">
    <property type="nucleotide sequence ID" value="NZ_WWCK01000005.1"/>
</dbReference>
<dbReference type="AlphaFoldDB" id="A0A7X4KC56"/>
<keyword evidence="1" id="KW-0812">Transmembrane</keyword>
<feature type="transmembrane region" description="Helical" evidence="1">
    <location>
        <begin position="325"/>
        <end position="346"/>
    </location>
</feature>
<evidence type="ECO:0000313" key="3">
    <source>
        <dbReference type="EMBL" id="MYM68841.1"/>
    </source>
</evidence>
<accession>A0A7X4KC56</accession>
<keyword evidence="4" id="KW-1185">Reference proteome</keyword>
<dbReference type="Proteomes" id="UP000450012">
    <property type="component" value="Unassembled WGS sequence"/>
</dbReference>
<dbReference type="GO" id="GO:0000271">
    <property type="term" value="P:polysaccharide biosynthetic process"/>
    <property type="evidence" value="ECO:0007669"/>
    <property type="project" value="TreeGrafter"/>
</dbReference>
<feature type="transmembrane region" description="Helical" evidence="1">
    <location>
        <begin position="141"/>
        <end position="162"/>
    </location>
</feature>
<dbReference type="EMBL" id="WWCK01000005">
    <property type="protein sequence ID" value="MYM68841.1"/>
    <property type="molecule type" value="Genomic_DNA"/>
</dbReference>
<reference evidence="3 4" key="1">
    <citation type="submission" date="2019-12" db="EMBL/GenBank/DDBJ databases">
        <title>Novel species isolated from a subtropical stream in China.</title>
        <authorList>
            <person name="Lu H."/>
        </authorList>
    </citation>
    <scope>NUCLEOTIDE SEQUENCE [LARGE SCALE GENOMIC DNA]</scope>
    <source>
        <strain evidence="3 4">FT55W</strain>
    </source>
</reference>
<feature type="domain" description="Acyltransferase 3" evidence="2">
    <location>
        <begin position="9"/>
        <end position="339"/>
    </location>
</feature>
<feature type="transmembrane region" description="Helical" evidence="1">
    <location>
        <begin position="169"/>
        <end position="188"/>
    </location>
</feature>
<keyword evidence="1" id="KW-1133">Transmembrane helix</keyword>
<evidence type="ECO:0000256" key="1">
    <source>
        <dbReference type="SAM" id="Phobius"/>
    </source>
</evidence>
<organism evidence="3 4">
    <name type="scientific">Duganella rivi</name>
    <dbReference type="NCBI Taxonomy" id="2666083"/>
    <lineage>
        <taxon>Bacteria</taxon>
        <taxon>Pseudomonadati</taxon>
        <taxon>Pseudomonadota</taxon>
        <taxon>Betaproteobacteria</taxon>
        <taxon>Burkholderiales</taxon>
        <taxon>Oxalobacteraceae</taxon>
        <taxon>Telluria group</taxon>
        <taxon>Duganella</taxon>
    </lineage>
</organism>
<feature type="transmembrane region" description="Helical" evidence="1">
    <location>
        <begin position="232"/>
        <end position="250"/>
    </location>
</feature>
<feature type="transmembrane region" description="Helical" evidence="1">
    <location>
        <begin position="287"/>
        <end position="305"/>
    </location>
</feature>
<evidence type="ECO:0000259" key="2">
    <source>
        <dbReference type="Pfam" id="PF01757"/>
    </source>
</evidence>
<feature type="transmembrane region" description="Helical" evidence="1">
    <location>
        <begin position="12"/>
        <end position="31"/>
    </location>
</feature>
<feature type="transmembrane region" description="Helical" evidence="1">
    <location>
        <begin position="200"/>
        <end position="220"/>
    </location>
</feature>
<keyword evidence="1" id="KW-0472">Membrane</keyword>
<dbReference type="Pfam" id="PF01757">
    <property type="entry name" value="Acyl_transf_3"/>
    <property type="match status" value="1"/>
</dbReference>
<keyword evidence="3" id="KW-0012">Acyltransferase</keyword>
<dbReference type="InterPro" id="IPR050879">
    <property type="entry name" value="Acyltransferase_3"/>
</dbReference>
<dbReference type="InterPro" id="IPR002656">
    <property type="entry name" value="Acyl_transf_3_dom"/>
</dbReference>
<protein>
    <submittedName>
        <fullName evidence="3">Acyltransferase family protein</fullName>
    </submittedName>
</protein>
<keyword evidence="3" id="KW-0808">Transferase</keyword>
<feature type="transmembrane region" description="Helical" evidence="1">
    <location>
        <begin position="88"/>
        <end position="106"/>
    </location>
</feature>
<dbReference type="PANTHER" id="PTHR23028:SF131">
    <property type="entry name" value="BLR2367 PROTEIN"/>
    <property type="match status" value="1"/>
</dbReference>
<comment type="caution">
    <text evidence="3">The sequence shown here is derived from an EMBL/GenBank/DDBJ whole genome shotgun (WGS) entry which is preliminary data.</text>
</comment>
<dbReference type="PANTHER" id="PTHR23028">
    <property type="entry name" value="ACETYLTRANSFERASE"/>
    <property type="match status" value="1"/>
</dbReference>
<gene>
    <name evidence="3" type="ORF">GTP45_18655</name>
</gene>
<proteinExistence type="predicted"/>